<feature type="domain" description="Peptidase M16 C-terminal" evidence="10">
    <location>
        <begin position="221"/>
        <end position="399"/>
    </location>
</feature>
<keyword evidence="2" id="KW-0645">Protease</keyword>
<dbReference type="EMBL" id="SPLM01000006">
    <property type="protein sequence ID" value="TMW67012.1"/>
    <property type="molecule type" value="Genomic_DNA"/>
</dbReference>
<dbReference type="GO" id="GO:0046872">
    <property type="term" value="F:metal ion binding"/>
    <property type="evidence" value="ECO:0007669"/>
    <property type="project" value="UniProtKB-KW"/>
</dbReference>
<evidence type="ECO:0000313" key="14">
    <source>
        <dbReference type="Proteomes" id="UP000794436"/>
    </source>
</evidence>
<dbReference type="Pfam" id="PF22456">
    <property type="entry name" value="PqqF-like_C_4"/>
    <property type="match status" value="1"/>
</dbReference>
<evidence type="ECO:0000256" key="1">
    <source>
        <dbReference type="ARBA" id="ARBA00007261"/>
    </source>
</evidence>
<organism evidence="13 14">
    <name type="scientific">Pythium oligandrum</name>
    <name type="common">Mycoparasitic fungus</name>
    <dbReference type="NCBI Taxonomy" id="41045"/>
    <lineage>
        <taxon>Eukaryota</taxon>
        <taxon>Sar</taxon>
        <taxon>Stramenopiles</taxon>
        <taxon>Oomycota</taxon>
        <taxon>Peronosporomycetes</taxon>
        <taxon>Pythiales</taxon>
        <taxon>Pythiaceae</taxon>
        <taxon>Pythium</taxon>
    </lineage>
</organism>
<dbReference type="Pfam" id="PF00675">
    <property type="entry name" value="Peptidase_M16"/>
    <property type="match status" value="1"/>
</dbReference>
<feature type="compositionally biased region" description="Low complexity" evidence="8">
    <location>
        <begin position="1039"/>
        <end position="1058"/>
    </location>
</feature>
<evidence type="ECO:0000259" key="11">
    <source>
        <dbReference type="Pfam" id="PF16187"/>
    </source>
</evidence>
<dbReference type="InterPro" id="IPR011249">
    <property type="entry name" value="Metalloenz_LuxS/M16"/>
</dbReference>
<dbReference type="InterPro" id="IPR011765">
    <property type="entry name" value="Pept_M16_N"/>
</dbReference>
<keyword evidence="14" id="KW-1185">Reference proteome</keyword>
<evidence type="ECO:0000256" key="5">
    <source>
        <dbReference type="ARBA" id="ARBA00022833"/>
    </source>
</evidence>
<dbReference type="SUPFAM" id="SSF63411">
    <property type="entry name" value="LuxS/MPP-like metallohydrolase"/>
    <property type="match status" value="4"/>
</dbReference>
<dbReference type="PANTHER" id="PTHR43690">
    <property type="entry name" value="NARDILYSIN"/>
    <property type="match status" value="1"/>
</dbReference>
<dbReference type="GO" id="GO:0004222">
    <property type="term" value="F:metalloendopeptidase activity"/>
    <property type="evidence" value="ECO:0007669"/>
    <property type="project" value="InterPro"/>
</dbReference>
<proteinExistence type="inferred from homology"/>
<dbReference type="InterPro" id="IPR054734">
    <property type="entry name" value="PqqF-like_C_4"/>
</dbReference>
<evidence type="ECO:0000259" key="12">
    <source>
        <dbReference type="Pfam" id="PF22456"/>
    </source>
</evidence>
<dbReference type="GO" id="GO:0043171">
    <property type="term" value="P:peptide catabolic process"/>
    <property type="evidence" value="ECO:0007669"/>
    <property type="project" value="TreeGrafter"/>
</dbReference>
<comment type="similarity">
    <text evidence="1 7">Belongs to the peptidase M16 family.</text>
</comment>
<dbReference type="GO" id="GO:0005739">
    <property type="term" value="C:mitochondrion"/>
    <property type="evidence" value="ECO:0007669"/>
    <property type="project" value="TreeGrafter"/>
</dbReference>
<feature type="domain" description="Peptidase M16 middle/third" evidence="11">
    <location>
        <begin position="408"/>
        <end position="691"/>
    </location>
</feature>
<name>A0A8K1CNW1_PYTOL</name>
<dbReference type="GO" id="GO:0005829">
    <property type="term" value="C:cytosol"/>
    <property type="evidence" value="ECO:0007669"/>
    <property type="project" value="TreeGrafter"/>
</dbReference>
<keyword evidence="3" id="KW-0479">Metal-binding</keyword>
<dbReference type="Pfam" id="PF16187">
    <property type="entry name" value="Peptidase_M16_M"/>
    <property type="match status" value="1"/>
</dbReference>
<gene>
    <name evidence="13" type="ORF">Poli38472_012128</name>
</gene>
<evidence type="ECO:0000259" key="9">
    <source>
        <dbReference type="Pfam" id="PF00675"/>
    </source>
</evidence>
<feature type="domain" description="Peptidase M16 N-terminal" evidence="9">
    <location>
        <begin position="59"/>
        <end position="195"/>
    </location>
</feature>
<dbReference type="InterPro" id="IPR007863">
    <property type="entry name" value="Peptidase_M16_C"/>
</dbReference>
<dbReference type="OrthoDB" id="952271at2759"/>
<evidence type="ECO:0000256" key="8">
    <source>
        <dbReference type="SAM" id="MobiDB-lite"/>
    </source>
</evidence>
<evidence type="ECO:0000256" key="3">
    <source>
        <dbReference type="ARBA" id="ARBA00022723"/>
    </source>
</evidence>
<keyword evidence="5" id="KW-0862">Zinc</keyword>
<reference evidence="13" key="1">
    <citation type="submission" date="2019-03" db="EMBL/GenBank/DDBJ databases">
        <title>Long read genome sequence of the mycoparasitic Pythium oligandrum ATCC 38472 isolated from sugarbeet rhizosphere.</title>
        <authorList>
            <person name="Gaulin E."/>
        </authorList>
    </citation>
    <scope>NUCLEOTIDE SEQUENCE</scope>
    <source>
        <strain evidence="13">ATCC 38472_TT</strain>
    </source>
</reference>
<keyword evidence="6" id="KW-0482">Metalloprotease</keyword>
<feature type="region of interest" description="Disordered" evidence="8">
    <location>
        <begin position="1039"/>
        <end position="1097"/>
    </location>
</feature>
<evidence type="ECO:0000256" key="6">
    <source>
        <dbReference type="ARBA" id="ARBA00023049"/>
    </source>
</evidence>
<evidence type="ECO:0000259" key="10">
    <source>
        <dbReference type="Pfam" id="PF05193"/>
    </source>
</evidence>
<dbReference type="Gene3D" id="3.30.830.10">
    <property type="entry name" value="Metalloenzyme, LuxS/M16 peptidase-like"/>
    <property type="match status" value="4"/>
</dbReference>
<evidence type="ECO:0000256" key="7">
    <source>
        <dbReference type="RuleBase" id="RU004447"/>
    </source>
</evidence>
<dbReference type="InterPro" id="IPR032632">
    <property type="entry name" value="Peptidase_M16_M"/>
</dbReference>
<dbReference type="InterPro" id="IPR050626">
    <property type="entry name" value="Peptidase_M16"/>
</dbReference>
<evidence type="ECO:0000313" key="13">
    <source>
        <dbReference type="EMBL" id="TMW67012.1"/>
    </source>
</evidence>
<dbReference type="AlphaFoldDB" id="A0A8K1CNW1"/>
<evidence type="ECO:0000256" key="2">
    <source>
        <dbReference type="ARBA" id="ARBA00022670"/>
    </source>
</evidence>
<dbReference type="FunFam" id="3.30.830.10:FF:000004">
    <property type="entry name" value="Putative insulin-degrading enzyme"/>
    <property type="match status" value="1"/>
</dbReference>
<dbReference type="Proteomes" id="UP000794436">
    <property type="component" value="Unassembled WGS sequence"/>
</dbReference>
<accession>A0A8K1CNW1</accession>
<sequence length="1097" mass="125482">MTSMGERAFDAPGVVSVAQNASVSTASKQITSTPDGIHVSPLDDRQYKYLELPNGLHALVISDPVTESASAAMDVSVGFNSDPDDIPGLAHFCEHMLFLGTEKYPDENSYSGFLTSHGGSSNAYTSARNTNYYFDVGAKHLREALDRFAQFFLTPLFTIDATDREMNAVDSEYMNYLQDDYWRMNQLHHTLGNPKHPFHRFGVGNLKTLSETPKERGIDVRAALLKYYETYYSANMMRLVVYGKEDVETLSQWVHDIFGSIRHNGRSGPPDFSAEQPFTEAQLGRRVDVLPVKDLKLVSVTWLLPSLRGKRYTQQHTSIITHLIGHEGEGSLLSLLKKHKWVHSISASIEEDLEEFATMGLHIEMTDEGMMHVDDLLLALFQYVQLLRESKLEKWMFQELEDLSLMHFLFQSKQSPMSYTSSTAQSMQIYGKRDILTQNGLYFPYEPEAIQELLALMTPERTKVFAVCKSFEGVVDQEEPWYGTKYRDFPLDVELLAKLRTPGLHKELFLPKPNEFVASDFTLIDKQRVLAVSSPIKLRDDAWTRVWYKPDTHFKKPRTHASLTFYSPLVNGSPLSFVLSDLFVLCVQDELTEYSYDASLAGMYYDLAVQGNCVHLGAVGFSAKIDVLVFRIVEMMRSFPEQLQEETFERAHESVRRYYDNVKLDEAYRLAMQDTTAIMQEKAWTTEDLITATASVDIHMLRRHSERLLEQFFLEAFVYGNIYEDGALQLVDNVLKTIKVPRAKPLLRSQHSQLLFRQLQLPERVEHVLQKTHPNADNLNCAVDCVYQIGEETMRERVSLAVFSQLVYDPLFNQLRTKEQLGYTVFSTPARMGGTQWFRVIIQSNVASPEYVLQRLDAFWRDMERFIKEEMTTEQLNKYIQAIVKEYTEKPKSQEEEVQGYTAEIALREYRFDRKEQLAKLVQTVTRQDVLGFLKDYILPEGQHVKKLSVCIYGGQYATIPELCSVDPQAQAFNPDTQTGLLAALTLGMVSETKPKPLERRHITEITAFKEQRPFYGLPAAFTKPSTSHHLLLLHPPTTMGKKQQNKQQAQAQQQEQPKPQPEKKPQAQQQQQQKQPAKEAPVQQDNKKGGKKGGKK</sequence>
<dbReference type="FunFam" id="3.30.830.10:FF:000005">
    <property type="entry name" value="nardilysin isoform X1"/>
    <property type="match status" value="1"/>
</dbReference>
<protein>
    <recommendedName>
        <fullName evidence="15">Insulin-degrading enzyme</fullName>
    </recommendedName>
</protein>
<comment type="caution">
    <text evidence="13">The sequence shown here is derived from an EMBL/GenBank/DDBJ whole genome shotgun (WGS) entry which is preliminary data.</text>
</comment>
<dbReference type="PANTHER" id="PTHR43690:SF18">
    <property type="entry name" value="INSULIN-DEGRADING ENZYME-RELATED"/>
    <property type="match status" value="1"/>
</dbReference>
<dbReference type="PROSITE" id="PS00143">
    <property type="entry name" value="INSULINASE"/>
    <property type="match status" value="1"/>
</dbReference>
<dbReference type="GO" id="GO:0051603">
    <property type="term" value="P:proteolysis involved in protein catabolic process"/>
    <property type="evidence" value="ECO:0007669"/>
    <property type="project" value="TreeGrafter"/>
</dbReference>
<evidence type="ECO:0000256" key="4">
    <source>
        <dbReference type="ARBA" id="ARBA00022801"/>
    </source>
</evidence>
<feature type="compositionally biased region" description="Low complexity" evidence="8">
    <location>
        <begin position="1067"/>
        <end position="1085"/>
    </location>
</feature>
<feature type="domain" description="Coenzyme PQQ synthesis protein F-like C-terminal lobe" evidence="12">
    <location>
        <begin position="803"/>
        <end position="901"/>
    </location>
</feature>
<evidence type="ECO:0008006" key="15">
    <source>
        <dbReference type="Google" id="ProtNLM"/>
    </source>
</evidence>
<keyword evidence="4" id="KW-0378">Hydrolase</keyword>
<dbReference type="Pfam" id="PF05193">
    <property type="entry name" value="Peptidase_M16_C"/>
    <property type="match status" value="1"/>
</dbReference>
<dbReference type="InterPro" id="IPR001431">
    <property type="entry name" value="Pept_M16_Zn_BS"/>
</dbReference>